<name>A0ABV8QPR4_9BACT</name>
<dbReference type="RefSeq" id="WP_379707547.1">
    <property type="nucleotide sequence ID" value="NZ_JBHSCZ010000001.1"/>
</dbReference>
<feature type="chain" id="PRO_5046556339" evidence="1">
    <location>
        <begin position="30"/>
        <end position="216"/>
    </location>
</feature>
<evidence type="ECO:0000256" key="1">
    <source>
        <dbReference type="SAM" id="SignalP"/>
    </source>
</evidence>
<accession>A0ABV8QPR4</accession>
<gene>
    <name evidence="3" type="ORF">ACFOWM_04825</name>
</gene>
<organism evidence="3 4">
    <name type="scientific">Ferruginibacter yonginensis</name>
    <dbReference type="NCBI Taxonomy" id="1310416"/>
    <lineage>
        <taxon>Bacteria</taxon>
        <taxon>Pseudomonadati</taxon>
        <taxon>Bacteroidota</taxon>
        <taxon>Chitinophagia</taxon>
        <taxon>Chitinophagales</taxon>
        <taxon>Chitinophagaceae</taxon>
        <taxon>Ferruginibacter</taxon>
    </lineage>
</organism>
<feature type="signal peptide" evidence="1">
    <location>
        <begin position="1"/>
        <end position="29"/>
    </location>
</feature>
<keyword evidence="1" id="KW-0732">Signal</keyword>
<evidence type="ECO:0000313" key="3">
    <source>
        <dbReference type="EMBL" id="MFC4262186.1"/>
    </source>
</evidence>
<sequence length="216" mass="23805">MTTITSFVKSWKLASVVATTLLATQAVTAQKIIPSEREGLLRFGVKAGVNINKITGQAYKSGFNYNFQGGGFMQINFSKRVGIQPELSFVQTSSEFSNDPNNVYDDIFNGGNQHKAKLDYLEVPVLLNINLGESKRVKLQFGPSYGALLSQTVDSLKNKGDVFKNGEWSGIGGLWIQLPLVNISARYKIGFSDINNIDDRQTWKNQAIQISAGITF</sequence>
<protein>
    <submittedName>
        <fullName evidence="3">Porin family protein</fullName>
    </submittedName>
</protein>
<dbReference type="EMBL" id="JBHSCZ010000001">
    <property type="protein sequence ID" value="MFC4262186.1"/>
    <property type="molecule type" value="Genomic_DNA"/>
</dbReference>
<proteinExistence type="predicted"/>
<reference evidence="4" key="1">
    <citation type="journal article" date="2019" name="Int. J. Syst. Evol. Microbiol.">
        <title>The Global Catalogue of Microorganisms (GCM) 10K type strain sequencing project: providing services to taxonomists for standard genome sequencing and annotation.</title>
        <authorList>
            <consortium name="The Broad Institute Genomics Platform"/>
            <consortium name="The Broad Institute Genome Sequencing Center for Infectious Disease"/>
            <person name="Wu L."/>
            <person name="Ma J."/>
        </authorList>
    </citation>
    <scope>NUCLEOTIDE SEQUENCE [LARGE SCALE GENOMIC DNA]</scope>
    <source>
        <strain evidence="4">CECT 8289</strain>
    </source>
</reference>
<keyword evidence="4" id="KW-1185">Reference proteome</keyword>
<comment type="caution">
    <text evidence="3">The sequence shown here is derived from an EMBL/GenBank/DDBJ whole genome shotgun (WGS) entry which is preliminary data.</text>
</comment>
<evidence type="ECO:0000259" key="2">
    <source>
        <dbReference type="Pfam" id="PF13568"/>
    </source>
</evidence>
<dbReference type="InterPro" id="IPR025665">
    <property type="entry name" value="Beta-barrel_OMP_2"/>
</dbReference>
<dbReference type="Pfam" id="PF13568">
    <property type="entry name" value="OMP_b-brl_2"/>
    <property type="match status" value="1"/>
</dbReference>
<evidence type="ECO:0000313" key="4">
    <source>
        <dbReference type="Proteomes" id="UP001595907"/>
    </source>
</evidence>
<feature type="domain" description="Outer membrane protein beta-barrel" evidence="2">
    <location>
        <begin position="35"/>
        <end position="194"/>
    </location>
</feature>
<dbReference type="Proteomes" id="UP001595907">
    <property type="component" value="Unassembled WGS sequence"/>
</dbReference>